<evidence type="ECO:0000313" key="3">
    <source>
        <dbReference type="Proteomes" id="UP001634394"/>
    </source>
</evidence>
<comment type="caution">
    <text evidence="2">The sequence shown here is derived from an EMBL/GenBank/DDBJ whole genome shotgun (WGS) entry which is preliminary data.</text>
</comment>
<accession>A0ABD3XV76</accession>
<dbReference type="Proteomes" id="UP001634394">
    <property type="component" value="Unassembled WGS sequence"/>
</dbReference>
<evidence type="ECO:0000256" key="1">
    <source>
        <dbReference type="SAM" id="MobiDB-lite"/>
    </source>
</evidence>
<gene>
    <name evidence="2" type="ORF">ACJMK2_002410</name>
</gene>
<organism evidence="2 3">
    <name type="scientific">Sinanodonta woodiana</name>
    <name type="common">Chinese pond mussel</name>
    <name type="synonym">Anodonta woodiana</name>
    <dbReference type="NCBI Taxonomy" id="1069815"/>
    <lineage>
        <taxon>Eukaryota</taxon>
        <taxon>Metazoa</taxon>
        <taxon>Spiralia</taxon>
        <taxon>Lophotrochozoa</taxon>
        <taxon>Mollusca</taxon>
        <taxon>Bivalvia</taxon>
        <taxon>Autobranchia</taxon>
        <taxon>Heteroconchia</taxon>
        <taxon>Palaeoheterodonta</taxon>
        <taxon>Unionida</taxon>
        <taxon>Unionoidea</taxon>
        <taxon>Unionidae</taxon>
        <taxon>Unioninae</taxon>
        <taxon>Sinanodonta</taxon>
    </lineage>
</organism>
<dbReference type="EMBL" id="JBJQND010000001">
    <property type="protein sequence ID" value="KAL3890117.1"/>
    <property type="molecule type" value="Genomic_DNA"/>
</dbReference>
<feature type="non-terminal residue" evidence="2">
    <location>
        <position position="1"/>
    </location>
</feature>
<keyword evidence="3" id="KW-1185">Reference proteome</keyword>
<evidence type="ECO:0000313" key="2">
    <source>
        <dbReference type="EMBL" id="KAL3890117.1"/>
    </source>
</evidence>
<protein>
    <submittedName>
        <fullName evidence="2">Uncharacterized protein</fullName>
    </submittedName>
</protein>
<reference evidence="2 3" key="1">
    <citation type="submission" date="2024-11" db="EMBL/GenBank/DDBJ databases">
        <title>Chromosome-level genome assembly of the freshwater bivalve Anodonta woodiana.</title>
        <authorList>
            <person name="Chen X."/>
        </authorList>
    </citation>
    <scope>NUCLEOTIDE SEQUENCE [LARGE SCALE GENOMIC DNA]</scope>
    <source>
        <strain evidence="2">MN2024</strain>
        <tissue evidence="2">Gills</tissue>
    </source>
</reference>
<feature type="compositionally biased region" description="Polar residues" evidence="1">
    <location>
        <begin position="64"/>
        <end position="83"/>
    </location>
</feature>
<name>A0ABD3XV76_SINWO</name>
<feature type="region of interest" description="Disordered" evidence="1">
    <location>
        <begin position="64"/>
        <end position="89"/>
    </location>
</feature>
<proteinExistence type="predicted"/>
<sequence length="89" mass="9844">PECCPTRNTLFDTCKTIPYSPMQRQPSEGKGSTKCAIAEGQLTEAYDNFPRLSKTHNNIAYTKWTNPTRENPHSLSSTGNNAKEISPGI</sequence>
<dbReference type="AlphaFoldDB" id="A0ABD3XV76"/>